<dbReference type="GO" id="GO:0008320">
    <property type="term" value="F:protein transmembrane transporter activity"/>
    <property type="evidence" value="ECO:0007669"/>
    <property type="project" value="TreeGrafter"/>
</dbReference>
<keyword evidence="3" id="KW-1133">Transmembrane helix</keyword>
<gene>
    <name evidence="5" type="ORF">F2Q68_00000981</name>
</gene>
<dbReference type="AlphaFoldDB" id="A0A8S9J808"/>
<evidence type="ECO:0000256" key="2">
    <source>
        <dbReference type="ARBA" id="ARBA00022692"/>
    </source>
</evidence>
<sequence length="263" mass="28035">IEKRKLSSASEAFMAAMDSSDVDSDSNHNTNANDVTVTNHESSNALAIPSPAVCLVRFAGDAAGGAVMGSVFGYGDISNSFTHTVWSCMCSLWMILCFVLLESEVYLNSNRVLELASSGLFKKKGFKGSFADAGQSAKTFAVLSGVHTLVVCLLKKLRGKDDAINVGVAGCCTGLALSFPGAPQAMLQSCLTFGAFSFILEGLNKRQTALAHSVSPRHDQSRSLKDELPLSLALPLREEIKGAFSSFCDSLTKHKKLAFPRAR</sequence>
<dbReference type="Pfam" id="PF02466">
    <property type="entry name" value="Tim17"/>
    <property type="match status" value="1"/>
</dbReference>
<evidence type="ECO:0000256" key="1">
    <source>
        <dbReference type="ARBA" id="ARBA00004141"/>
    </source>
</evidence>
<evidence type="ECO:0000256" key="4">
    <source>
        <dbReference type="ARBA" id="ARBA00023136"/>
    </source>
</evidence>
<organism evidence="5 6">
    <name type="scientific">Brassica cretica</name>
    <name type="common">Mustard</name>
    <dbReference type="NCBI Taxonomy" id="69181"/>
    <lineage>
        <taxon>Eukaryota</taxon>
        <taxon>Viridiplantae</taxon>
        <taxon>Streptophyta</taxon>
        <taxon>Embryophyta</taxon>
        <taxon>Tracheophyta</taxon>
        <taxon>Spermatophyta</taxon>
        <taxon>Magnoliopsida</taxon>
        <taxon>eudicotyledons</taxon>
        <taxon>Gunneridae</taxon>
        <taxon>Pentapetalae</taxon>
        <taxon>rosids</taxon>
        <taxon>malvids</taxon>
        <taxon>Brassicales</taxon>
        <taxon>Brassicaceae</taxon>
        <taxon>Brassiceae</taxon>
        <taxon>Brassica</taxon>
    </lineage>
</organism>
<keyword evidence="2" id="KW-0812">Transmembrane</keyword>
<dbReference type="GO" id="GO:0045036">
    <property type="term" value="P:protein targeting to chloroplast"/>
    <property type="evidence" value="ECO:0007669"/>
    <property type="project" value="TreeGrafter"/>
</dbReference>
<dbReference type="Proteomes" id="UP000712281">
    <property type="component" value="Unassembled WGS sequence"/>
</dbReference>
<name>A0A8S9J808_BRACR</name>
<dbReference type="GO" id="GO:0042721">
    <property type="term" value="C:TIM22 mitochondrial import inner membrane insertion complex"/>
    <property type="evidence" value="ECO:0007669"/>
    <property type="project" value="InterPro"/>
</dbReference>
<proteinExistence type="predicted"/>
<comment type="caution">
    <text evidence="5">The sequence shown here is derived from an EMBL/GenBank/DDBJ whole genome shotgun (WGS) entry which is preliminary data.</text>
</comment>
<dbReference type="GO" id="GO:0009941">
    <property type="term" value="C:chloroplast envelope"/>
    <property type="evidence" value="ECO:0007669"/>
    <property type="project" value="TreeGrafter"/>
</dbReference>
<feature type="non-terminal residue" evidence="5">
    <location>
        <position position="1"/>
    </location>
</feature>
<protein>
    <recommendedName>
        <fullName evidence="7">Mitochondrial import inner membrane translocase subunit TIM22</fullName>
    </recommendedName>
</protein>
<dbReference type="EMBL" id="QGKW02001660">
    <property type="protein sequence ID" value="KAF2577337.1"/>
    <property type="molecule type" value="Genomic_DNA"/>
</dbReference>
<dbReference type="PANTHER" id="PTHR14110:SF21">
    <property type="entry name" value="MITOCHONDRIAL IMPORT INNER MEMBRANE TRANSLOCASE SUBUNIT TIM22"/>
    <property type="match status" value="1"/>
</dbReference>
<dbReference type="GO" id="GO:0045039">
    <property type="term" value="P:protein insertion into mitochondrial inner membrane"/>
    <property type="evidence" value="ECO:0007669"/>
    <property type="project" value="InterPro"/>
</dbReference>
<evidence type="ECO:0008006" key="7">
    <source>
        <dbReference type="Google" id="ProtNLM"/>
    </source>
</evidence>
<evidence type="ECO:0000256" key="3">
    <source>
        <dbReference type="ARBA" id="ARBA00022989"/>
    </source>
</evidence>
<reference evidence="5" key="1">
    <citation type="submission" date="2019-12" db="EMBL/GenBank/DDBJ databases">
        <title>Genome sequencing and annotation of Brassica cretica.</title>
        <authorList>
            <person name="Studholme D.J."/>
            <person name="Sarris P.F."/>
        </authorList>
    </citation>
    <scope>NUCLEOTIDE SEQUENCE</scope>
    <source>
        <strain evidence="5">PFS-001/15</strain>
        <tissue evidence="5">Leaf</tissue>
    </source>
</reference>
<evidence type="ECO:0000313" key="5">
    <source>
        <dbReference type="EMBL" id="KAF2577337.1"/>
    </source>
</evidence>
<keyword evidence="4" id="KW-0472">Membrane</keyword>
<dbReference type="InterPro" id="IPR039175">
    <property type="entry name" value="TIM22"/>
</dbReference>
<comment type="subcellular location">
    <subcellularLocation>
        <location evidence="1">Membrane</location>
        <topology evidence="1">Multi-pass membrane protein</topology>
    </subcellularLocation>
</comment>
<accession>A0A8S9J808</accession>
<dbReference type="PANTHER" id="PTHR14110">
    <property type="entry name" value="MITOCHONDRIAL IMPORT INNER MEMBRANE TRANSLOCASE SUBUNIT TIM22"/>
    <property type="match status" value="1"/>
</dbReference>
<evidence type="ECO:0000313" key="6">
    <source>
        <dbReference type="Proteomes" id="UP000712281"/>
    </source>
</evidence>